<dbReference type="Pfam" id="PF07804">
    <property type="entry name" value="HipA_C"/>
    <property type="match status" value="1"/>
</dbReference>
<keyword evidence="7" id="KW-1185">Reference proteome</keyword>
<dbReference type="PANTHER" id="PTHR37419:SF8">
    <property type="entry name" value="TOXIN YJJJ"/>
    <property type="match status" value="1"/>
</dbReference>
<evidence type="ECO:0000313" key="6">
    <source>
        <dbReference type="EMBL" id="SDR59393.1"/>
    </source>
</evidence>
<name>A0A1H1KAS4_9BURK</name>
<evidence type="ECO:0000256" key="3">
    <source>
        <dbReference type="ARBA" id="ARBA00022777"/>
    </source>
</evidence>
<dbReference type="PANTHER" id="PTHR37419">
    <property type="entry name" value="SERINE/THREONINE-PROTEIN KINASE TOXIN HIPA"/>
    <property type="match status" value="1"/>
</dbReference>
<proteinExistence type="inferred from homology"/>
<dbReference type="Pfam" id="PF13657">
    <property type="entry name" value="Couple_hipA"/>
    <property type="match status" value="1"/>
</dbReference>
<dbReference type="RefSeq" id="WP_090811042.1">
    <property type="nucleotide sequence ID" value="NZ_FNKX01000003.1"/>
</dbReference>
<keyword evidence="2" id="KW-0808">Transferase</keyword>
<protein>
    <submittedName>
        <fullName evidence="6">Serine/threonine-protein kinase HipA</fullName>
    </submittedName>
</protein>
<evidence type="ECO:0000259" key="4">
    <source>
        <dbReference type="Pfam" id="PF07804"/>
    </source>
</evidence>
<dbReference type="STRING" id="157910.SAMN05445850_6830"/>
<dbReference type="GO" id="GO:0005829">
    <property type="term" value="C:cytosol"/>
    <property type="evidence" value="ECO:0007669"/>
    <property type="project" value="TreeGrafter"/>
</dbReference>
<reference evidence="7" key="1">
    <citation type="submission" date="2016-10" db="EMBL/GenBank/DDBJ databases">
        <authorList>
            <person name="Varghese N."/>
            <person name="Submissions S."/>
        </authorList>
    </citation>
    <scope>NUCLEOTIDE SEQUENCE [LARGE SCALE GENOMIC DNA]</scope>
    <source>
        <strain evidence="7">DUS833</strain>
    </source>
</reference>
<dbReference type="Proteomes" id="UP000199365">
    <property type="component" value="Unassembled WGS sequence"/>
</dbReference>
<dbReference type="EMBL" id="FNKX01000003">
    <property type="protein sequence ID" value="SDR59393.1"/>
    <property type="molecule type" value="Genomic_DNA"/>
</dbReference>
<keyword evidence="3 6" id="KW-0418">Kinase</keyword>
<feature type="domain" description="HipA-like C-terminal" evidence="4">
    <location>
        <begin position="193"/>
        <end position="402"/>
    </location>
</feature>
<comment type="similarity">
    <text evidence="1">Belongs to the HipA Ser/Thr kinase family.</text>
</comment>
<feature type="domain" description="HipA N-terminal subdomain 1" evidence="5">
    <location>
        <begin position="23"/>
        <end position="103"/>
    </location>
</feature>
<dbReference type="GO" id="GO:0004674">
    <property type="term" value="F:protein serine/threonine kinase activity"/>
    <property type="evidence" value="ECO:0007669"/>
    <property type="project" value="TreeGrafter"/>
</dbReference>
<dbReference type="InterPro" id="IPR012893">
    <property type="entry name" value="HipA-like_C"/>
</dbReference>
<evidence type="ECO:0000259" key="5">
    <source>
        <dbReference type="Pfam" id="PF13657"/>
    </source>
</evidence>
<evidence type="ECO:0000313" key="7">
    <source>
        <dbReference type="Proteomes" id="UP000199365"/>
    </source>
</evidence>
<accession>A0A1H1KAS4</accession>
<dbReference type="InterPro" id="IPR017508">
    <property type="entry name" value="HipA_N1"/>
</dbReference>
<dbReference type="InterPro" id="IPR052028">
    <property type="entry name" value="HipA_Ser/Thr_kinase"/>
</dbReference>
<evidence type="ECO:0000256" key="2">
    <source>
        <dbReference type="ARBA" id="ARBA00022679"/>
    </source>
</evidence>
<organism evidence="6 7">
    <name type="scientific">Paraburkholderia tuberum</name>
    <dbReference type="NCBI Taxonomy" id="157910"/>
    <lineage>
        <taxon>Bacteria</taxon>
        <taxon>Pseudomonadati</taxon>
        <taxon>Pseudomonadota</taxon>
        <taxon>Betaproteobacteria</taxon>
        <taxon>Burkholderiales</taxon>
        <taxon>Burkholderiaceae</taxon>
        <taxon>Paraburkholderia</taxon>
    </lineage>
</organism>
<sequence length="441" mass="47985">MATTKKAKTSTTRTLLVYLGDTGLEVGELQFSRQGQKEVSAFRYSPAWLSNPDCFALSPDLPLSTDFQYRTGSKETSTFAGAIADTEPDGWGRRVINRAHAQRRKAEKDAGRDAGSAQLSDLDYLLGVLDSSRIGALRFRDNADSPFLDVPHDDNLPEGTHEVPLQTLIQASKAVESGKETATDLAYLKGRGTSLGGMRPKATVLKPDGTLTIAKFPSVSDTRDVARGEVLALLLAKEAGLNASEAEVIMSGTQAVALIVRFDRPRAGGRIPYLSAASLLQLDSREDGAYTQIAEAIDRFSPRPLEDKQELWARICFSMLITNVDDHMHNHGFLHSGGGQWRLAPLFDVNPFPDKEPILKTAVTEATGETGDIQEALDAAAYFGVSDDDTHAILTRMMAALNDWKRLARSPAVGMGDDEIDKVAPAFENDNWDTVASFLEQ</sequence>
<dbReference type="AlphaFoldDB" id="A0A1H1KAS4"/>
<dbReference type="Gene3D" id="1.10.1070.20">
    <property type="match status" value="1"/>
</dbReference>
<gene>
    <name evidence="6" type="ORF">SAMN05445850_6830</name>
</gene>
<evidence type="ECO:0000256" key="1">
    <source>
        <dbReference type="ARBA" id="ARBA00010164"/>
    </source>
</evidence>